<dbReference type="EMBL" id="CAJPIJ010000163">
    <property type="protein sequence ID" value="CAG1999183.1"/>
    <property type="molecule type" value="Genomic_DNA"/>
</dbReference>
<dbReference type="Proteomes" id="UP000746612">
    <property type="component" value="Unassembled WGS sequence"/>
</dbReference>
<organism evidence="2 4">
    <name type="scientific">Gibberella zeae</name>
    <name type="common">Wheat head blight fungus</name>
    <name type="synonym">Fusarium graminearum</name>
    <dbReference type="NCBI Taxonomy" id="5518"/>
    <lineage>
        <taxon>Eukaryota</taxon>
        <taxon>Fungi</taxon>
        <taxon>Dikarya</taxon>
        <taxon>Ascomycota</taxon>
        <taxon>Pezizomycotina</taxon>
        <taxon>Sordariomycetes</taxon>
        <taxon>Hypocreomycetidae</taxon>
        <taxon>Hypocreales</taxon>
        <taxon>Nectriaceae</taxon>
        <taxon>Fusarium</taxon>
    </lineage>
</organism>
<reference evidence="2" key="2">
    <citation type="submission" date="2021-03" db="EMBL/GenBank/DDBJ databases">
        <authorList>
            <person name="Alouane T."/>
            <person name="Langin T."/>
            <person name="Bonhomme L."/>
        </authorList>
    </citation>
    <scope>NUCLEOTIDE SEQUENCE</scope>
    <source>
        <strain evidence="2">MDC_Fg202</strain>
    </source>
</reference>
<evidence type="ECO:0000313" key="4">
    <source>
        <dbReference type="Proteomes" id="UP000746612"/>
    </source>
</evidence>
<proteinExistence type="predicted"/>
<accession>A0A2H3FEY0</accession>
<evidence type="ECO:0000313" key="3">
    <source>
        <dbReference type="EMBL" id="VIO58742.1"/>
    </source>
</evidence>
<dbReference type="EMBL" id="CAAKMV010000135">
    <property type="protein sequence ID" value="VIO58742.1"/>
    <property type="molecule type" value="Genomic_DNA"/>
</dbReference>
<reference evidence="3" key="1">
    <citation type="submission" date="2019-04" db="EMBL/GenBank/DDBJ databases">
        <authorList>
            <person name="Melise S."/>
            <person name="Noan J."/>
            <person name="Okalmin O."/>
        </authorList>
    </citation>
    <scope>NUCLEOTIDE SEQUENCE</scope>
    <source>
        <strain evidence="3">FN9</strain>
    </source>
</reference>
<gene>
    <name evidence="3" type="ORF">FUG_LOCUS318415</name>
    <name evidence="2" type="ORF">MDCFG202_LOCUS449371</name>
</gene>
<feature type="region of interest" description="Disordered" evidence="1">
    <location>
        <begin position="111"/>
        <end position="163"/>
    </location>
</feature>
<dbReference type="AlphaFoldDB" id="A0A2H3FEY0"/>
<sequence>MSGEYTAFFYGKSNIEPQEDEPEPMSKPDYDDFHAIVEHDLPNIYRILSNWFIILEIGKRGVEPIRLRDADAYSAFSEPAAIKASEEAAAARKAATKKKKADKLAIEMEASAAQDDARRATKAAAAKEAATDDQLNDKTGRRGRQSSQSPKVPVTPPRGLVSSSLGLESDAYLNKRTEKMEDCLYQISRCAFELKSSR</sequence>
<evidence type="ECO:0000256" key="1">
    <source>
        <dbReference type="SAM" id="MobiDB-lite"/>
    </source>
</evidence>
<name>A0A2H3FEY0_GIBZA</name>
<evidence type="ECO:0000313" key="2">
    <source>
        <dbReference type="EMBL" id="CAG1999183.1"/>
    </source>
</evidence>
<protein>
    <submittedName>
        <fullName evidence="2">Uncharacterized protein</fullName>
    </submittedName>
</protein>